<keyword evidence="1" id="KW-0812">Transmembrane</keyword>
<comment type="caution">
    <text evidence="3">The sequence shown here is derived from an EMBL/GenBank/DDBJ whole genome shotgun (WGS) entry which is preliminary data.</text>
</comment>
<sequence length="621" mass="69796">MILALLLFYILNQAFAAPVTPAPPSPNNADTDFNGAIIVGPATVGWVEDPDGRGTFSLVSSCVITLTLCVWSALHLNVPPEGTSLQKAAFTRAKWVVFGIFGPELLVATASAQYLTARWLYKEIRKDAKHREQLLDMANPPREPTWTMMQCFFATMGGVAVQTRASTFNSSPRMTLSAEGVRMLSFLNRLPITDDREIRDKSKGDWLAKSLVCIQACYIIVQAISRLAARMPISLLEVNTIGHVICALTLYLLWWNKPLELDHPQIIPYDQALEPVISLMYMCSPISETMGVSEIRCMSYKDPTRIAAVDSKGEPCEGVEPQYTNFSVGSRARSDPKAFIGVAPAKRGITRSATRFDYQISEKHGEVSPIHRCFMELQTPTTTLQHSPRYCRWSQSDIHHSHQPPVTSFELERWRLAGTAAQDLYEACKLRDGYLNYYFTTSSLGVFLGETFYLDTHIRNFAGLSYLGHVNVHRDHLKSILAFTAAAYGGLHVAAWKEHFPTEIERVLWLISAVFISCSGVLSFLVFLAKQKSKAFDRWIGGFTVQDSWMFWKRKEDIMKGEKQSVGKWLTQIILGALVGVVVMAFACARVYLVIEAFVSLRDVPKEVYDTPNWTNFFPHF</sequence>
<proteinExistence type="predicted"/>
<dbReference type="Proteomes" id="UP001370758">
    <property type="component" value="Unassembled WGS sequence"/>
</dbReference>
<organism evidence="3 4">
    <name type="scientific">Arthrobotrys musiformis</name>
    <dbReference type="NCBI Taxonomy" id="47236"/>
    <lineage>
        <taxon>Eukaryota</taxon>
        <taxon>Fungi</taxon>
        <taxon>Dikarya</taxon>
        <taxon>Ascomycota</taxon>
        <taxon>Pezizomycotina</taxon>
        <taxon>Orbiliomycetes</taxon>
        <taxon>Orbiliales</taxon>
        <taxon>Orbiliaceae</taxon>
        <taxon>Arthrobotrys</taxon>
    </lineage>
</organism>
<evidence type="ECO:0000313" key="3">
    <source>
        <dbReference type="EMBL" id="KAK6511544.1"/>
    </source>
</evidence>
<feature type="transmembrane region" description="Helical" evidence="1">
    <location>
        <begin position="507"/>
        <end position="529"/>
    </location>
</feature>
<gene>
    <name evidence="3" type="ORF">TWF481_000456</name>
</gene>
<feature type="chain" id="PRO_5043395949" evidence="2">
    <location>
        <begin position="17"/>
        <end position="621"/>
    </location>
</feature>
<evidence type="ECO:0000256" key="2">
    <source>
        <dbReference type="SAM" id="SignalP"/>
    </source>
</evidence>
<dbReference type="EMBL" id="JAVHJL010000001">
    <property type="protein sequence ID" value="KAK6511544.1"/>
    <property type="molecule type" value="Genomic_DNA"/>
</dbReference>
<feature type="signal peptide" evidence="2">
    <location>
        <begin position="1"/>
        <end position="16"/>
    </location>
</feature>
<keyword evidence="1" id="KW-0472">Membrane</keyword>
<keyword evidence="1" id="KW-1133">Transmembrane helix</keyword>
<evidence type="ECO:0000313" key="4">
    <source>
        <dbReference type="Proteomes" id="UP001370758"/>
    </source>
</evidence>
<feature type="transmembrane region" description="Helical" evidence="1">
    <location>
        <begin position="569"/>
        <end position="595"/>
    </location>
</feature>
<dbReference type="PANTHER" id="PTHR35043:SF7">
    <property type="entry name" value="TRANSCRIPTION FACTOR DOMAIN-CONTAINING PROTEIN"/>
    <property type="match status" value="1"/>
</dbReference>
<keyword evidence="2" id="KW-0732">Signal</keyword>
<dbReference type="AlphaFoldDB" id="A0AAV9WMP0"/>
<name>A0AAV9WMP0_9PEZI</name>
<keyword evidence="4" id="KW-1185">Reference proteome</keyword>
<dbReference type="PANTHER" id="PTHR35043">
    <property type="entry name" value="TRANSCRIPTION FACTOR DOMAIN-CONTAINING PROTEIN"/>
    <property type="match status" value="1"/>
</dbReference>
<protein>
    <submittedName>
        <fullName evidence="3">Uncharacterized protein</fullName>
    </submittedName>
</protein>
<accession>A0AAV9WMP0</accession>
<evidence type="ECO:0000256" key="1">
    <source>
        <dbReference type="SAM" id="Phobius"/>
    </source>
</evidence>
<reference evidence="3 4" key="1">
    <citation type="submission" date="2023-08" db="EMBL/GenBank/DDBJ databases">
        <authorList>
            <person name="Palmer J.M."/>
        </authorList>
    </citation>
    <scope>NUCLEOTIDE SEQUENCE [LARGE SCALE GENOMIC DNA]</scope>
    <source>
        <strain evidence="3 4">TWF481</strain>
    </source>
</reference>